<feature type="transmembrane region" description="Helical" evidence="7">
    <location>
        <begin position="150"/>
        <end position="168"/>
    </location>
</feature>
<evidence type="ECO:0000256" key="6">
    <source>
        <dbReference type="ARBA" id="ARBA00023136"/>
    </source>
</evidence>
<dbReference type="GO" id="GO:0022857">
    <property type="term" value="F:transmembrane transporter activity"/>
    <property type="evidence" value="ECO:0007669"/>
    <property type="project" value="InterPro"/>
</dbReference>
<dbReference type="GO" id="GO:0005886">
    <property type="term" value="C:plasma membrane"/>
    <property type="evidence" value="ECO:0007669"/>
    <property type="project" value="UniProtKB-SubCell"/>
</dbReference>
<keyword evidence="3" id="KW-1003">Cell membrane</keyword>
<evidence type="ECO:0000256" key="4">
    <source>
        <dbReference type="ARBA" id="ARBA00022692"/>
    </source>
</evidence>
<keyword evidence="4 7" id="KW-0812">Transmembrane</keyword>
<evidence type="ECO:0000256" key="2">
    <source>
        <dbReference type="ARBA" id="ARBA00022448"/>
    </source>
</evidence>
<keyword evidence="10" id="KW-1185">Reference proteome</keyword>
<feature type="transmembrane region" description="Helical" evidence="7">
    <location>
        <begin position="373"/>
        <end position="395"/>
    </location>
</feature>
<feature type="transmembrane region" description="Helical" evidence="7">
    <location>
        <begin position="339"/>
        <end position="361"/>
    </location>
</feature>
<feature type="transmembrane region" description="Helical" evidence="7">
    <location>
        <begin position="407"/>
        <end position="426"/>
    </location>
</feature>
<feature type="transmembrane region" description="Helical" evidence="7">
    <location>
        <begin position="83"/>
        <end position="106"/>
    </location>
</feature>
<sequence>MKSDSLATRSFVGFLVTQFFGAFNDNLFKQLLLLLAVPSAAAIAAGQAKGPDLQGIATVVFGLPFVFAGGLAGFWADKFNKRTIIVGSKMAEIVVMALGMIAFWAVPYVGFYGLWAVLFLMGLQSTFFGPGKYGILPEMLEKRQLPRANGLVLMTTFVAIIIGTAAAGPLKDALVDPDIPGVRAAQKLWIGSFVCIGIAILGTISSLFIARVPVADPDLKLKAEYLTVPKPMRRLLVEDKPLLWALLASCVFWLIAGLTIQAVNSLGKTQLGLSDTNTSLMVSLISVGIAIGGVVAGWLTRKTSARTVLHIGCWGVVLFCVLLAITVPGRGHLLGFPGSIPALMLLGASAAFFAIPIQVFLQSRPPDELKGRMIAVMNQANFIAIVGSGILYQIMDLVISQAAWPRSSVFAAMAVLFVPVAIVYRLDDSDDAVPSGPDGIPETAV</sequence>
<feature type="transmembrane region" description="Helical" evidence="7">
    <location>
        <begin position="54"/>
        <end position="76"/>
    </location>
</feature>
<name>A0A5C5Y866_9PLAN</name>
<dbReference type="AlphaFoldDB" id="A0A5C5Y866"/>
<evidence type="ECO:0000259" key="8">
    <source>
        <dbReference type="PROSITE" id="PS50850"/>
    </source>
</evidence>
<feature type="transmembrane region" description="Helical" evidence="7">
    <location>
        <begin position="188"/>
        <end position="210"/>
    </location>
</feature>
<organism evidence="9 10">
    <name type="scientific">Crateriforma conspicua</name>
    <dbReference type="NCBI Taxonomy" id="2527996"/>
    <lineage>
        <taxon>Bacteria</taxon>
        <taxon>Pseudomonadati</taxon>
        <taxon>Planctomycetota</taxon>
        <taxon>Planctomycetia</taxon>
        <taxon>Planctomycetales</taxon>
        <taxon>Planctomycetaceae</taxon>
        <taxon>Crateriforma</taxon>
    </lineage>
</organism>
<dbReference type="Pfam" id="PF07690">
    <property type="entry name" value="MFS_1"/>
    <property type="match status" value="1"/>
</dbReference>
<dbReference type="RefSeq" id="WP_145303444.1">
    <property type="nucleotide sequence ID" value="NZ_CP036319.1"/>
</dbReference>
<feature type="transmembrane region" description="Helical" evidence="7">
    <location>
        <begin position="112"/>
        <end position="129"/>
    </location>
</feature>
<keyword evidence="2" id="KW-0813">Transport</keyword>
<dbReference type="EMBL" id="SJPL01000001">
    <property type="protein sequence ID" value="TWT71148.1"/>
    <property type="molecule type" value="Genomic_DNA"/>
</dbReference>
<evidence type="ECO:0000313" key="9">
    <source>
        <dbReference type="EMBL" id="TWT71148.1"/>
    </source>
</evidence>
<protein>
    <submittedName>
        <fullName evidence="9">Lysophospholipid transporter LplT</fullName>
    </submittedName>
</protein>
<feature type="transmembrane region" description="Helical" evidence="7">
    <location>
        <begin position="242"/>
        <end position="260"/>
    </location>
</feature>
<keyword evidence="5 7" id="KW-1133">Transmembrane helix</keyword>
<proteinExistence type="predicted"/>
<dbReference type="PANTHER" id="PTHR43266:SF2">
    <property type="entry name" value="MAJOR FACILITATOR SUPERFAMILY (MFS) PROFILE DOMAIN-CONTAINING PROTEIN"/>
    <property type="match status" value="1"/>
</dbReference>
<dbReference type="InterPro" id="IPR020846">
    <property type="entry name" value="MFS_dom"/>
</dbReference>
<accession>A0A5C5Y866</accession>
<dbReference type="PROSITE" id="PS50850">
    <property type="entry name" value="MFS"/>
    <property type="match status" value="1"/>
</dbReference>
<evidence type="ECO:0000256" key="5">
    <source>
        <dbReference type="ARBA" id="ARBA00022989"/>
    </source>
</evidence>
<feature type="transmembrane region" description="Helical" evidence="7">
    <location>
        <begin position="280"/>
        <end position="300"/>
    </location>
</feature>
<dbReference type="OrthoDB" id="9803968at2"/>
<feature type="domain" description="Major facilitator superfamily (MFS) profile" evidence="8">
    <location>
        <begin position="241"/>
        <end position="445"/>
    </location>
</feature>
<dbReference type="PANTHER" id="PTHR43266">
    <property type="entry name" value="MACROLIDE-EFFLUX PROTEIN"/>
    <property type="match status" value="1"/>
</dbReference>
<evidence type="ECO:0000256" key="7">
    <source>
        <dbReference type="SAM" id="Phobius"/>
    </source>
</evidence>
<feature type="transmembrane region" description="Helical" evidence="7">
    <location>
        <begin position="31"/>
        <end position="48"/>
    </location>
</feature>
<gene>
    <name evidence="9" type="primary">lplT</name>
    <name evidence="9" type="ORF">Pan14r_34580</name>
</gene>
<reference evidence="9 10" key="1">
    <citation type="submission" date="2019-02" db="EMBL/GenBank/DDBJ databases">
        <title>Deep-cultivation of Planctomycetes and their phenomic and genomic characterization uncovers novel biology.</title>
        <authorList>
            <person name="Wiegand S."/>
            <person name="Jogler M."/>
            <person name="Boedeker C."/>
            <person name="Pinto D."/>
            <person name="Vollmers J."/>
            <person name="Rivas-Marin E."/>
            <person name="Kohn T."/>
            <person name="Peeters S.H."/>
            <person name="Heuer A."/>
            <person name="Rast P."/>
            <person name="Oberbeckmann S."/>
            <person name="Bunk B."/>
            <person name="Jeske O."/>
            <person name="Meyerdierks A."/>
            <person name="Storesund J.E."/>
            <person name="Kallscheuer N."/>
            <person name="Luecker S."/>
            <person name="Lage O.M."/>
            <person name="Pohl T."/>
            <person name="Merkel B.J."/>
            <person name="Hornburger P."/>
            <person name="Mueller R.-W."/>
            <person name="Bruemmer F."/>
            <person name="Labrenz M."/>
            <person name="Spormann A.M."/>
            <person name="Op Den Camp H."/>
            <person name="Overmann J."/>
            <person name="Amann R."/>
            <person name="Jetten M.S.M."/>
            <person name="Mascher T."/>
            <person name="Medema M.H."/>
            <person name="Devos D.P."/>
            <person name="Kaster A.-K."/>
            <person name="Ovreas L."/>
            <person name="Rohde M."/>
            <person name="Galperin M.Y."/>
            <person name="Jogler C."/>
        </authorList>
    </citation>
    <scope>NUCLEOTIDE SEQUENCE [LARGE SCALE GENOMIC DNA]</scope>
    <source>
        <strain evidence="9 10">Pan14r</strain>
    </source>
</reference>
<dbReference type="Gene3D" id="1.20.1250.20">
    <property type="entry name" value="MFS general substrate transporter like domains"/>
    <property type="match status" value="1"/>
</dbReference>
<evidence type="ECO:0000256" key="3">
    <source>
        <dbReference type="ARBA" id="ARBA00022475"/>
    </source>
</evidence>
<dbReference type="SUPFAM" id="SSF103473">
    <property type="entry name" value="MFS general substrate transporter"/>
    <property type="match status" value="1"/>
</dbReference>
<keyword evidence="6 7" id="KW-0472">Membrane</keyword>
<dbReference type="InterPro" id="IPR036259">
    <property type="entry name" value="MFS_trans_sf"/>
</dbReference>
<feature type="transmembrane region" description="Helical" evidence="7">
    <location>
        <begin position="307"/>
        <end position="327"/>
    </location>
</feature>
<comment type="subcellular location">
    <subcellularLocation>
        <location evidence="1">Cell membrane</location>
        <topology evidence="1">Multi-pass membrane protein</topology>
    </subcellularLocation>
</comment>
<dbReference type="InterPro" id="IPR011701">
    <property type="entry name" value="MFS"/>
</dbReference>
<dbReference type="Proteomes" id="UP000317238">
    <property type="component" value="Unassembled WGS sequence"/>
</dbReference>
<dbReference type="CDD" id="cd06173">
    <property type="entry name" value="MFS_MefA_like"/>
    <property type="match status" value="1"/>
</dbReference>
<evidence type="ECO:0000313" key="10">
    <source>
        <dbReference type="Proteomes" id="UP000317238"/>
    </source>
</evidence>
<comment type="caution">
    <text evidence="9">The sequence shown here is derived from an EMBL/GenBank/DDBJ whole genome shotgun (WGS) entry which is preliminary data.</text>
</comment>
<feature type="transmembrane region" description="Helical" evidence="7">
    <location>
        <begin position="6"/>
        <end position="24"/>
    </location>
</feature>
<evidence type="ECO:0000256" key="1">
    <source>
        <dbReference type="ARBA" id="ARBA00004651"/>
    </source>
</evidence>